<dbReference type="NCBIfam" id="TIGR00996">
    <property type="entry name" value="Mtu_fam_mce"/>
    <property type="match status" value="1"/>
</dbReference>
<dbReference type="GO" id="GO:0005576">
    <property type="term" value="C:extracellular region"/>
    <property type="evidence" value="ECO:0007669"/>
    <property type="project" value="TreeGrafter"/>
</dbReference>
<dbReference type="OrthoDB" id="9774928at2"/>
<reference evidence="4 5" key="1">
    <citation type="journal article" date="2010" name="Stand. Genomic Sci.">
        <title>Complete genome sequence of Intrasporangium calvum type strain (7 KIP).</title>
        <authorList>
            <person name="Del Rio T.G."/>
            <person name="Chertkov O."/>
            <person name="Yasawong M."/>
            <person name="Lucas S."/>
            <person name="Deshpande S."/>
            <person name="Cheng J.F."/>
            <person name="Detter C."/>
            <person name="Tapia R."/>
            <person name="Han C."/>
            <person name="Goodwin L."/>
            <person name="Pitluck S."/>
            <person name="Liolios K."/>
            <person name="Ivanova N."/>
            <person name="Mavromatis K."/>
            <person name="Pati A."/>
            <person name="Chen A."/>
            <person name="Palaniappan K."/>
            <person name="Land M."/>
            <person name="Hauser L."/>
            <person name="Chang Y.J."/>
            <person name="Jeffries C.D."/>
            <person name="Rohde M."/>
            <person name="Pukall R."/>
            <person name="Sikorski J."/>
            <person name="Goker M."/>
            <person name="Woyke T."/>
            <person name="Bristow J."/>
            <person name="Eisen J.A."/>
            <person name="Markowitz V."/>
            <person name="Hugenholtz P."/>
            <person name="Kyrpides N.C."/>
            <person name="Klenk H.P."/>
            <person name="Lapidus A."/>
        </authorList>
    </citation>
    <scope>NUCLEOTIDE SEQUENCE [LARGE SCALE GENOMIC DNA]</scope>
    <source>
        <strain evidence="5">ATCC 23552 / DSM 43043 / JCM 3097 / NBRC 12989 / 7 KIP</strain>
    </source>
</reference>
<dbReference type="Pfam" id="PF02470">
    <property type="entry name" value="MlaD"/>
    <property type="match status" value="1"/>
</dbReference>
<dbReference type="Proteomes" id="UP000008914">
    <property type="component" value="Chromosome"/>
</dbReference>
<accession>E6S9N5</accession>
<dbReference type="AlphaFoldDB" id="E6S9N5"/>
<keyword evidence="1" id="KW-0732">Signal</keyword>
<organism evidence="4 5">
    <name type="scientific">Intrasporangium calvum (strain ATCC 23552 / DSM 43043 / JCM 3097 / NBRC 12989 / NCIMB 10167 / NRRL B-3866 / 7 KIP)</name>
    <dbReference type="NCBI Taxonomy" id="710696"/>
    <lineage>
        <taxon>Bacteria</taxon>
        <taxon>Bacillati</taxon>
        <taxon>Actinomycetota</taxon>
        <taxon>Actinomycetes</taxon>
        <taxon>Micrococcales</taxon>
        <taxon>Intrasporangiaceae</taxon>
        <taxon>Intrasporangium</taxon>
    </lineage>
</organism>
<feature type="chain" id="PRO_5038630801" evidence="1">
    <location>
        <begin position="28"/>
        <end position="353"/>
    </location>
</feature>
<evidence type="ECO:0000256" key="1">
    <source>
        <dbReference type="SAM" id="SignalP"/>
    </source>
</evidence>
<dbReference type="KEGG" id="ica:Intca_2772"/>
<feature type="domain" description="Mammalian cell entry C-terminal" evidence="3">
    <location>
        <begin position="125"/>
        <end position="289"/>
    </location>
</feature>
<protein>
    <submittedName>
        <fullName evidence="4">Virulence factor Mce family protein</fullName>
    </submittedName>
</protein>
<evidence type="ECO:0000259" key="3">
    <source>
        <dbReference type="Pfam" id="PF11887"/>
    </source>
</evidence>
<dbReference type="PANTHER" id="PTHR33371">
    <property type="entry name" value="INTERMEMBRANE PHOSPHOLIPID TRANSPORT SYSTEM BINDING PROTEIN MLAD-RELATED"/>
    <property type="match status" value="1"/>
</dbReference>
<dbReference type="STRING" id="710696.Intca_2772"/>
<dbReference type="RefSeq" id="WP_013493585.1">
    <property type="nucleotide sequence ID" value="NC_014830.1"/>
</dbReference>
<dbReference type="InterPro" id="IPR003399">
    <property type="entry name" value="Mce/MlaD"/>
</dbReference>
<evidence type="ECO:0000259" key="2">
    <source>
        <dbReference type="Pfam" id="PF02470"/>
    </source>
</evidence>
<feature type="signal peptide" evidence="1">
    <location>
        <begin position="1"/>
        <end position="27"/>
    </location>
</feature>
<dbReference type="PROSITE" id="PS51257">
    <property type="entry name" value="PROKAR_LIPOPROTEIN"/>
    <property type="match status" value="1"/>
</dbReference>
<evidence type="ECO:0000313" key="5">
    <source>
        <dbReference type="Proteomes" id="UP000008914"/>
    </source>
</evidence>
<dbReference type="InterPro" id="IPR052336">
    <property type="entry name" value="MlaD_Phospholipid_Transporter"/>
</dbReference>
<feature type="domain" description="Mce/MlaD" evidence="2">
    <location>
        <begin position="42"/>
        <end position="115"/>
    </location>
</feature>
<evidence type="ECO:0000313" key="4">
    <source>
        <dbReference type="EMBL" id="ADU49273.1"/>
    </source>
</evidence>
<dbReference type="InterPro" id="IPR005693">
    <property type="entry name" value="Mce"/>
</dbReference>
<name>E6S9N5_INTC7</name>
<keyword evidence="5" id="KW-1185">Reference proteome</keyword>
<dbReference type="PANTHER" id="PTHR33371:SF15">
    <property type="entry name" value="LIPOPROTEIN LPRN"/>
    <property type="match status" value="1"/>
</dbReference>
<dbReference type="Pfam" id="PF11887">
    <property type="entry name" value="Mce4_CUP1"/>
    <property type="match status" value="1"/>
</dbReference>
<dbReference type="HOGENOM" id="CLU_045966_2_0_11"/>
<dbReference type="EMBL" id="CP002343">
    <property type="protein sequence ID" value="ADU49273.1"/>
    <property type="molecule type" value="Genomic_DNA"/>
</dbReference>
<sequence>MRTSQRSRGALAALVVGVTAGVAGCSAADLPLPGGAGTGSDSYAVTVEFADVLDLVPQSSVKVNQVTVGSVEAIEVVGWTAVVRLRLPASLVLPDNTVAELQQTSLLGEKYVSLAEPTDAPPTGRLAEGDRIPLDRSARHPEIEEVLGAMSLLLNGGGVAQLKTIEVELNHAMRGRSDDIRSVVHELGTFIGGLDDQKADIVRAIDSLDGLADTLSENQDTIAAALDELPKGLKVLADQREQLTAMLTALADLGEVGTRVIRGSREDLEANLRALEPILTRLNEAGDSLPQSYQLLLTYPFPASSAAAIKGDFTNLWVTLDTDVQGLADGMGVARPPDGSGSWTALFDSEVSR</sequence>
<proteinExistence type="predicted"/>
<gene>
    <name evidence="4" type="ordered locus">Intca_2772</name>
</gene>
<dbReference type="eggNOG" id="COG1463">
    <property type="taxonomic scope" value="Bacteria"/>
</dbReference>
<dbReference type="InterPro" id="IPR024516">
    <property type="entry name" value="Mce_C"/>
</dbReference>